<dbReference type="EMBL" id="JAHUTI010082070">
    <property type="protein sequence ID" value="MED6259060.1"/>
    <property type="molecule type" value="Genomic_DNA"/>
</dbReference>
<gene>
    <name evidence="1" type="ORF">ATANTOWER_016386</name>
</gene>
<evidence type="ECO:0000313" key="1">
    <source>
        <dbReference type="EMBL" id="MED6259060.1"/>
    </source>
</evidence>
<protein>
    <submittedName>
        <fullName evidence="1">Uncharacterized protein</fullName>
    </submittedName>
</protein>
<reference evidence="1 2" key="1">
    <citation type="submission" date="2021-07" db="EMBL/GenBank/DDBJ databases">
        <authorList>
            <person name="Palmer J.M."/>
        </authorList>
    </citation>
    <scope>NUCLEOTIDE SEQUENCE [LARGE SCALE GENOMIC DNA]</scope>
    <source>
        <strain evidence="1 2">AT_MEX2019</strain>
        <tissue evidence="1">Muscle</tissue>
    </source>
</reference>
<organism evidence="1 2">
    <name type="scientific">Ataeniobius toweri</name>
    <dbReference type="NCBI Taxonomy" id="208326"/>
    <lineage>
        <taxon>Eukaryota</taxon>
        <taxon>Metazoa</taxon>
        <taxon>Chordata</taxon>
        <taxon>Craniata</taxon>
        <taxon>Vertebrata</taxon>
        <taxon>Euteleostomi</taxon>
        <taxon>Actinopterygii</taxon>
        <taxon>Neopterygii</taxon>
        <taxon>Teleostei</taxon>
        <taxon>Neoteleostei</taxon>
        <taxon>Acanthomorphata</taxon>
        <taxon>Ovalentaria</taxon>
        <taxon>Atherinomorphae</taxon>
        <taxon>Cyprinodontiformes</taxon>
        <taxon>Goodeidae</taxon>
        <taxon>Ataeniobius</taxon>
    </lineage>
</organism>
<name>A0ABU7CBA1_9TELE</name>
<proteinExistence type="predicted"/>
<accession>A0ABU7CBA1</accession>
<keyword evidence="2" id="KW-1185">Reference proteome</keyword>
<dbReference type="Proteomes" id="UP001345963">
    <property type="component" value="Unassembled WGS sequence"/>
</dbReference>
<comment type="caution">
    <text evidence="1">The sequence shown here is derived from an EMBL/GenBank/DDBJ whole genome shotgun (WGS) entry which is preliminary data.</text>
</comment>
<sequence>MCVWPILAITDEGVITSTNKVTHAPNFLSHQRPALSTFTGTFAGITLALTTYTGSCTFYWWISSFYTLNHTSFKQCLIVQNKTTLNPTGNSYCGWICGHGAVANYYILPFGYVCL</sequence>
<evidence type="ECO:0000313" key="2">
    <source>
        <dbReference type="Proteomes" id="UP001345963"/>
    </source>
</evidence>